<dbReference type="SUPFAM" id="SSF52540">
    <property type="entry name" value="P-loop containing nucleoside triphosphate hydrolases"/>
    <property type="match status" value="1"/>
</dbReference>
<feature type="region of interest" description="Disordered" evidence="1">
    <location>
        <begin position="344"/>
        <end position="385"/>
    </location>
</feature>
<name>A0ABN1U2V2_9ACTN</name>
<evidence type="ECO:0000313" key="2">
    <source>
        <dbReference type="EMBL" id="GAA1112728.1"/>
    </source>
</evidence>
<evidence type="ECO:0008006" key="4">
    <source>
        <dbReference type="Google" id="ProtNLM"/>
    </source>
</evidence>
<comment type="caution">
    <text evidence="2">The sequence shown here is derived from an EMBL/GenBank/DDBJ whole genome shotgun (WGS) entry which is preliminary data.</text>
</comment>
<evidence type="ECO:0000313" key="3">
    <source>
        <dbReference type="Proteomes" id="UP001501581"/>
    </source>
</evidence>
<feature type="compositionally biased region" description="Low complexity" evidence="1">
    <location>
        <begin position="347"/>
        <end position="376"/>
    </location>
</feature>
<dbReference type="InterPro" id="IPR027417">
    <property type="entry name" value="P-loop_NTPase"/>
</dbReference>
<protein>
    <recommendedName>
        <fullName evidence="4">Sulfotransferase family protein</fullName>
    </recommendedName>
</protein>
<organism evidence="2 3">
    <name type="scientific">Nocardioides dubius</name>
    <dbReference type="NCBI Taxonomy" id="317019"/>
    <lineage>
        <taxon>Bacteria</taxon>
        <taxon>Bacillati</taxon>
        <taxon>Actinomycetota</taxon>
        <taxon>Actinomycetes</taxon>
        <taxon>Propionibacteriales</taxon>
        <taxon>Nocardioidaceae</taxon>
        <taxon>Nocardioides</taxon>
    </lineage>
</organism>
<gene>
    <name evidence="2" type="ORF">GCM10009668_38090</name>
</gene>
<accession>A0ABN1U2V2</accession>
<sequence>MFIHIGLQKTGTSYLQALLWDQQERLAADGVALVPGDRDDNDQLMLWISQRYLAGRDPESVETSLQRFRDEMEATTADQIIYSNESLADSPDVQIAALMEACGDRELHVVITARDLGRLIPSAWQQLIKSGSVTTYESFLTELSNVPENPAGTRWSNRHLPHLVHRWGRFVGNENVHLVTVPPSGSAPEVLLERFCKAIDIDPAPLRALEAPVANPGLGNVSTEVLRQVNAALPTELRKTRRTYGSVVKRYFANEVLAGFGEQGGPRLKIPTAHEGWVREVSAEHIAALAASGCRVIGDLDDLVPAAAAFADQEPPRPEQVSELAAAAIAELLTSRMKTRRARARAAKQAVAPAPEAIPGAQPAGPRDAAAAGPLGRLRRRLQRS</sequence>
<dbReference type="Proteomes" id="UP001501581">
    <property type="component" value="Unassembled WGS sequence"/>
</dbReference>
<proteinExistence type="predicted"/>
<dbReference type="Gene3D" id="3.40.50.300">
    <property type="entry name" value="P-loop containing nucleotide triphosphate hydrolases"/>
    <property type="match status" value="1"/>
</dbReference>
<evidence type="ECO:0000256" key="1">
    <source>
        <dbReference type="SAM" id="MobiDB-lite"/>
    </source>
</evidence>
<dbReference type="EMBL" id="BAAALG010000014">
    <property type="protein sequence ID" value="GAA1112728.1"/>
    <property type="molecule type" value="Genomic_DNA"/>
</dbReference>
<keyword evidence="3" id="KW-1185">Reference proteome</keyword>
<reference evidence="2 3" key="1">
    <citation type="journal article" date="2019" name="Int. J. Syst. Evol. Microbiol.">
        <title>The Global Catalogue of Microorganisms (GCM) 10K type strain sequencing project: providing services to taxonomists for standard genome sequencing and annotation.</title>
        <authorList>
            <consortium name="The Broad Institute Genomics Platform"/>
            <consortium name="The Broad Institute Genome Sequencing Center for Infectious Disease"/>
            <person name="Wu L."/>
            <person name="Ma J."/>
        </authorList>
    </citation>
    <scope>NUCLEOTIDE SEQUENCE [LARGE SCALE GENOMIC DNA]</scope>
    <source>
        <strain evidence="2 3">JCM 13008</strain>
    </source>
</reference>